<evidence type="ECO:0000313" key="1">
    <source>
        <dbReference type="EMBL" id="MPM59764.1"/>
    </source>
</evidence>
<gene>
    <name evidence="1" type="ORF">SDC9_106610</name>
</gene>
<sequence length="306" mass="34181">MLRHGPRHRARAANLCPQSHRHKILHLHRELQFHLAGLRQITQGSPGMTRFDPPMQWPQQPQQSLEEGGFSASIRPHDGRHRALRELTSDVAHGHLSAITQAHVLQRQIGTRPPRQWCIHLQHHTPSMAQRTTAHSSAETATATTQRTAAEACSRLTRRRTTDGLSSSLCIPLLPRRAVIGHVDDLATLKPIGRAHTLPLTRGAGAIGRRIARHIARHFPALAGDDFHVRLTGVLHHREVLGRQHVGDAQVGHQRDHQRQCKHQCHVEQVDQKTHRVHVIAVATNACAAAQKRAPPRHDASPCERP</sequence>
<dbReference type="AlphaFoldDB" id="A0A645BDI3"/>
<proteinExistence type="predicted"/>
<organism evidence="1">
    <name type="scientific">bioreactor metagenome</name>
    <dbReference type="NCBI Taxonomy" id="1076179"/>
    <lineage>
        <taxon>unclassified sequences</taxon>
        <taxon>metagenomes</taxon>
        <taxon>ecological metagenomes</taxon>
    </lineage>
</organism>
<name>A0A645BDI3_9ZZZZ</name>
<accession>A0A645BDI3</accession>
<protein>
    <submittedName>
        <fullName evidence="1">Uncharacterized protein</fullName>
    </submittedName>
</protein>
<comment type="caution">
    <text evidence="1">The sequence shown here is derived from an EMBL/GenBank/DDBJ whole genome shotgun (WGS) entry which is preliminary data.</text>
</comment>
<reference evidence="1" key="1">
    <citation type="submission" date="2019-08" db="EMBL/GenBank/DDBJ databases">
        <authorList>
            <person name="Kucharzyk K."/>
            <person name="Murdoch R.W."/>
            <person name="Higgins S."/>
            <person name="Loffler F."/>
        </authorList>
    </citation>
    <scope>NUCLEOTIDE SEQUENCE</scope>
</reference>
<dbReference type="EMBL" id="VSSQ01017448">
    <property type="protein sequence ID" value="MPM59764.1"/>
    <property type="molecule type" value="Genomic_DNA"/>
</dbReference>